<organism evidence="2 3">
    <name type="scientific">Corynebacterium bovis</name>
    <dbReference type="NCBI Taxonomy" id="36808"/>
    <lineage>
        <taxon>Bacteria</taxon>
        <taxon>Bacillati</taxon>
        <taxon>Actinomycetota</taxon>
        <taxon>Actinomycetes</taxon>
        <taxon>Mycobacteriales</taxon>
        <taxon>Corynebacteriaceae</taxon>
        <taxon>Corynebacterium</taxon>
    </lineage>
</organism>
<sequence>MDDAGTDRPSRREPRPTELDRAQATALLAVVVLAVAAQVVAPPWVKVVAAVVVVLVAVGLGVRVWRDRTGRWR</sequence>
<reference evidence="2 3" key="1">
    <citation type="submission" date="2018-01" db="EMBL/GenBank/DDBJ databases">
        <title>Twenty Corynebacterium bovis Genomes.</title>
        <authorList>
            <person name="Gulvik C.A."/>
        </authorList>
    </citation>
    <scope>NUCLEOTIDE SEQUENCE [LARGE SCALE GENOMIC DNA]</scope>
    <source>
        <strain evidence="2 3">16-2004</strain>
    </source>
</reference>
<keyword evidence="3" id="KW-1185">Reference proteome</keyword>
<dbReference type="Proteomes" id="UP000278422">
    <property type="component" value="Unassembled WGS sequence"/>
</dbReference>
<dbReference type="RefSeq" id="WP_125174506.1">
    <property type="nucleotide sequence ID" value="NZ_JBHYBM010000042.1"/>
</dbReference>
<gene>
    <name evidence="2" type="ORF">CXF42_02840</name>
</gene>
<keyword evidence="1" id="KW-0812">Transmembrane</keyword>
<evidence type="ECO:0000256" key="1">
    <source>
        <dbReference type="SAM" id="Phobius"/>
    </source>
</evidence>
<name>A0A3R8QIL9_9CORY</name>
<feature type="transmembrane region" description="Helical" evidence="1">
    <location>
        <begin position="21"/>
        <end position="41"/>
    </location>
</feature>
<evidence type="ECO:0000313" key="3">
    <source>
        <dbReference type="Proteomes" id="UP000278422"/>
    </source>
</evidence>
<accession>A0A3R8QIL9</accession>
<dbReference type="AlphaFoldDB" id="A0A3R8QIL9"/>
<feature type="transmembrane region" description="Helical" evidence="1">
    <location>
        <begin position="47"/>
        <end position="65"/>
    </location>
</feature>
<proteinExistence type="predicted"/>
<dbReference type="EMBL" id="PQNQ01000005">
    <property type="protein sequence ID" value="RRQ05017.1"/>
    <property type="molecule type" value="Genomic_DNA"/>
</dbReference>
<keyword evidence="1" id="KW-1133">Transmembrane helix</keyword>
<keyword evidence="1" id="KW-0472">Membrane</keyword>
<protein>
    <submittedName>
        <fullName evidence="2">Uncharacterized protein</fullName>
    </submittedName>
</protein>
<evidence type="ECO:0000313" key="2">
    <source>
        <dbReference type="EMBL" id="RRQ05017.1"/>
    </source>
</evidence>
<comment type="caution">
    <text evidence="2">The sequence shown here is derived from an EMBL/GenBank/DDBJ whole genome shotgun (WGS) entry which is preliminary data.</text>
</comment>